<name>A0A8D8QGB6_9HEMI</name>
<dbReference type="SUPFAM" id="SSF51445">
    <property type="entry name" value="(Trans)glycosidases"/>
    <property type="match status" value="1"/>
</dbReference>
<dbReference type="PANTHER" id="PTHR11177">
    <property type="entry name" value="CHITINASE"/>
    <property type="match status" value="1"/>
</dbReference>
<feature type="chain" id="PRO_5034584345" evidence="1">
    <location>
        <begin position="25"/>
        <end position="438"/>
    </location>
</feature>
<sequence length="438" mass="48549">MAMFSPAGVLVMLMMAVVNNNIAASEVTLGQSPPNVICFYVNLAATSKDPLKNGPEELVPALDKCTHLVYQDTQISKAFEIQSLRPDIDTEIGMNLFRKITDLKKQFPKLKILISISSAENFEGQQRYIEVLHEESLQGKLVDSVEKFLKEYNFDGVNLAWLFPPNAHKVDKIQSDASPPPTVVDPNPEKSRLGFGKLVELMSKRLRPAKLLTTVMVIPHVDYHVYYDIPTLNRSSDLIILEAHDLPSPSSKYDVVDQSGPIYFAAGKQDEFPNIDKKLKYFLEKGAVANKIVITADSYGSWALIKKSDLENPTNQTEQSPGGIVFYFEVCEQIKTLPNPSEHSAAFLNKLNYILGDEYFKEAPGSANPNPGVPIQLKDEYAVWLAYEDAKAVAYKTSYAKQAGLAGVALNVLSFDDTRGSCSGVKYPLLSTIATSWK</sequence>
<evidence type="ECO:0000259" key="2">
    <source>
        <dbReference type="PROSITE" id="PS51910"/>
    </source>
</evidence>
<protein>
    <submittedName>
        <fullName evidence="3">Chitinase-like protein Idgf4</fullName>
    </submittedName>
</protein>
<dbReference type="InterPro" id="IPR017853">
    <property type="entry name" value="GH"/>
</dbReference>
<dbReference type="InterPro" id="IPR001223">
    <property type="entry name" value="Glyco_hydro18_cat"/>
</dbReference>
<accession>A0A8D8QGB6</accession>
<dbReference type="GO" id="GO:0008061">
    <property type="term" value="F:chitin binding"/>
    <property type="evidence" value="ECO:0007669"/>
    <property type="project" value="InterPro"/>
</dbReference>
<evidence type="ECO:0000313" key="3">
    <source>
        <dbReference type="EMBL" id="CAG6631240.1"/>
    </source>
</evidence>
<dbReference type="InterPro" id="IPR011583">
    <property type="entry name" value="Chitinase_II/V-like_cat"/>
</dbReference>
<dbReference type="GO" id="GO:0005975">
    <property type="term" value="P:carbohydrate metabolic process"/>
    <property type="evidence" value="ECO:0007669"/>
    <property type="project" value="InterPro"/>
</dbReference>
<dbReference type="EMBL" id="HBUF01076359">
    <property type="protein sequence ID" value="CAG6631240.1"/>
    <property type="molecule type" value="Transcribed_RNA"/>
</dbReference>
<dbReference type="GO" id="GO:0006032">
    <property type="term" value="P:chitin catabolic process"/>
    <property type="evidence" value="ECO:0007669"/>
    <property type="project" value="TreeGrafter"/>
</dbReference>
<dbReference type="InterPro" id="IPR050314">
    <property type="entry name" value="Glycosyl_Hydrlase_18"/>
</dbReference>
<dbReference type="SMART" id="SM00636">
    <property type="entry name" value="Glyco_18"/>
    <property type="match status" value="1"/>
</dbReference>
<dbReference type="PROSITE" id="PS51910">
    <property type="entry name" value="GH18_2"/>
    <property type="match status" value="1"/>
</dbReference>
<feature type="signal peptide" evidence="1">
    <location>
        <begin position="1"/>
        <end position="24"/>
    </location>
</feature>
<keyword evidence="1" id="KW-0732">Signal</keyword>
<proteinExistence type="predicted"/>
<dbReference type="GO" id="GO:0005576">
    <property type="term" value="C:extracellular region"/>
    <property type="evidence" value="ECO:0007669"/>
    <property type="project" value="TreeGrafter"/>
</dbReference>
<dbReference type="Pfam" id="PF00704">
    <property type="entry name" value="Glyco_hydro_18"/>
    <property type="match status" value="1"/>
</dbReference>
<dbReference type="PANTHER" id="PTHR11177:SF235">
    <property type="entry name" value="CHITINASE-LIKE PROTEIN IDGF1-RELATED"/>
    <property type="match status" value="1"/>
</dbReference>
<dbReference type="InterPro" id="IPR029070">
    <property type="entry name" value="Chitinase_insertion_sf"/>
</dbReference>
<dbReference type="Gene3D" id="3.10.50.10">
    <property type="match status" value="1"/>
</dbReference>
<organism evidence="3">
    <name type="scientific">Cacopsylla melanoneura</name>
    <dbReference type="NCBI Taxonomy" id="428564"/>
    <lineage>
        <taxon>Eukaryota</taxon>
        <taxon>Metazoa</taxon>
        <taxon>Ecdysozoa</taxon>
        <taxon>Arthropoda</taxon>
        <taxon>Hexapoda</taxon>
        <taxon>Insecta</taxon>
        <taxon>Pterygota</taxon>
        <taxon>Neoptera</taxon>
        <taxon>Paraneoptera</taxon>
        <taxon>Hemiptera</taxon>
        <taxon>Sternorrhyncha</taxon>
        <taxon>Psylloidea</taxon>
        <taxon>Psyllidae</taxon>
        <taxon>Psyllinae</taxon>
        <taxon>Cacopsylla</taxon>
    </lineage>
</organism>
<dbReference type="GO" id="GO:0004568">
    <property type="term" value="F:chitinase activity"/>
    <property type="evidence" value="ECO:0007669"/>
    <property type="project" value="TreeGrafter"/>
</dbReference>
<evidence type="ECO:0000256" key="1">
    <source>
        <dbReference type="SAM" id="SignalP"/>
    </source>
</evidence>
<reference evidence="3" key="1">
    <citation type="submission" date="2021-05" db="EMBL/GenBank/DDBJ databases">
        <authorList>
            <person name="Alioto T."/>
            <person name="Alioto T."/>
            <person name="Gomez Garrido J."/>
        </authorList>
    </citation>
    <scope>NUCLEOTIDE SEQUENCE</scope>
</reference>
<feature type="domain" description="GH18" evidence="2">
    <location>
        <begin position="34"/>
        <end position="438"/>
    </location>
</feature>
<dbReference type="AlphaFoldDB" id="A0A8D8QGB6"/>
<dbReference type="Gene3D" id="3.20.20.80">
    <property type="entry name" value="Glycosidases"/>
    <property type="match status" value="1"/>
</dbReference>